<gene>
    <name evidence="2" type="ORF">D8S82_04240</name>
</gene>
<evidence type="ECO:0000313" key="3">
    <source>
        <dbReference type="Proteomes" id="UP000315759"/>
    </source>
</evidence>
<comment type="caution">
    <text evidence="2">The sequence shown here is derived from an EMBL/GenBank/DDBJ whole genome shotgun (WGS) entry which is preliminary data.</text>
</comment>
<proteinExistence type="predicted"/>
<dbReference type="GO" id="GO:0003677">
    <property type="term" value="F:DNA binding"/>
    <property type="evidence" value="ECO:0007669"/>
    <property type="project" value="InterPro"/>
</dbReference>
<dbReference type="InterPro" id="IPR000792">
    <property type="entry name" value="Tscrpt_reg_LuxR_C"/>
</dbReference>
<dbReference type="Pfam" id="PF00196">
    <property type="entry name" value="GerE"/>
    <property type="match status" value="1"/>
</dbReference>
<name>A0A544W6V2_9MYCO</name>
<dbReference type="PRINTS" id="PR00038">
    <property type="entry name" value="HTHLUXR"/>
</dbReference>
<dbReference type="Proteomes" id="UP000315759">
    <property type="component" value="Unassembled WGS sequence"/>
</dbReference>
<evidence type="ECO:0000313" key="2">
    <source>
        <dbReference type="EMBL" id="TQR87972.1"/>
    </source>
</evidence>
<dbReference type="SMART" id="SM00421">
    <property type="entry name" value="HTH_LUXR"/>
    <property type="match status" value="1"/>
</dbReference>
<organism evidence="2 3">
    <name type="scientific">Mycolicibacterium hodleri</name>
    <dbReference type="NCBI Taxonomy" id="49897"/>
    <lineage>
        <taxon>Bacteria</taxon>
        <taxon>Bacillati</taxon>
        <taxon>Actinomycetota</taxon>
        <taxon>Actinomycetes</taxon>
        <taxon>Mycobacteriales</taxon>
        <taxon>Mycobacteriaceae</taxon>
        <taxon>Mycolicibacterium</taxon>
    </lineage>
</organism>
<dbReference type="AlphaFoldDB" id="A0A544W6V2"/>
<protein>
    <submittedName>
        <fullName evidence="2">Helix-turn-helix transcriptional regulator</fullName>
    </submittedName>
</protein>
<dbReference type="InterPro" id="IPR016032">
    <property type="entry name" value="Sig_transdc_resp-reg_C-effctor"/>
</dbReference>
<dbReference type="SUPFAM" id="SSF46894">
    <property type="entry name" value="C-terminal effector domain of the bipartite response regulators"/>
    <property type="match status" value="1"/>
</dbReference>
<accession>A0A544W6V2</accession>
<dbReference type="GO" id="GO:0006355">
    <property type="term" value="P:regulation of DNA-templated transcription"/>
    <property type="evidence" value="ECO:0007669"/>
    <property type="project" value="InterPro"/>
</dbReference>
<reference evidence="2 3" key="1">
    <citation type="submission" date="2018-10" db="EMBL/GenBank/DDBJ databases">
        <title>Draft genome of Mycobacterium hodleri strain B.</title>
        <authorList>
            <person name="Amande T.J."/>
            <person name="Mcgenity T.J."/>
        </authorList>
    </citation>
    <scope>NUCLEOTIDE SEQUENCE [LARGE SCALE GENOMIC DNA]</scope>
    <source>
        <strain evidence="2 3">B</strain>
    </source>
</reference>
<dbReference type="Gene3D" id="1.10.10.10">
    <property type="entry name" value="Winged helix-like DNA-binding domain superfamily/Winged helix DNA-binding domain"/>
    <property type="match status" value="1"/>
</dbReference>
<dbReference type="InterPro" id="IPR036388">
    <property type="entry name" value="WH-like_DNA-bd_sf"/>
</dbReference>
<evidence type="ECO:0000259" key="1">
    <source>
        <dbReference type="SMART" id="SM00421"/>
    </source>
</evidence>
<feature type="domain" description="HTH luxR-type" evidence="1">
    <location>
        <begin position="302"/>
        <end position="359"/>
    </location>
</feature>
<sequence>MVTLDEYSRLVSAIHDAAVTPDHWNAAMTAVRASVGGISAALIVAKNGTRDIKSANLDPDARQAYLEYYREFDYVLDAVEHGPVGATHSGDALVALDPRSQFNDWLRPHHMDDGLFVRLTDGPQPTCFLVASPKQDDPFTTPERVDVVNALVPHLQQALRTQDHLSGLVHSARDAAEAVDNMRHGVFVVGPSSAVVYANRVAEDIVGTGDGPVVRWGRLGLGVPSADAKLQRCIADAFGDNDSGARHGNSLLCPRAAELRPYVIHVVPFTSVPPDRRQPRALVIVVDPERQAQPHRDLLMHLFGLTRAEAEVALRVLRGDGLRPISDELTLSLATVKTHLQHVFTKTGTHRQAELVRLLLTVTP</sequence>
<dbReference type="EMBL" id="VIFX01000004">
    <property type="protein sequence ID" value="TQR87972.1"/>
    <property type="molecule type" value="Genomic_DNA"/>
</dbReference>
<keyword evidence="3" id="KW-1185">Reference proteome</keyword>